<organism evidence="2 3">
    <name type="scientific">Strongylus vulgaris</name>
    <name type="common">Blood worm</name>
    <dbReference type="NCBI Taxonomy" id="40348"/>
    <lineage>
        <taxon>Eukaryota</taxon>
        <taxon>Metazoa</taxon>
        <taxon>Ecdysozoa</taxon>
        <taxon>Nematoda</taxon>
        <taxon>Chromadorea</taxon>
        <taxon>Rhabditida</taxon>
        <taxon>Rhabditina</taxon>
        <taxon>Rhabditomorpha</taxon>
        <taxon>Strongyloidea</taxon>
        <taxon>Strongylidae</taxon>
        <taxon>Strongylus</taxon>
    </lineage>
</organism>
<protein>
    <recommendedName>
        <fullName evidence="1">Centrosomal protein CEP104 N-terminal domain-containing protein</fullName>
    </recommendedName>
</protein>
<dbReference type="EMBL" id="UYYB01006010">
    <property type="protein sequence ID" value="VDM67608.1"/>
    <property type="molecule type" value="Genomic_DNA"/>
</dbReference>
<evidence type="ECO:0000313" key="2">
    <source>
        <dbReference type="EMBL" id="VDM67608.1"/>
    </source>
</evidence>
<gene>
    <name evidence="2" type="ORF">SVUK_LOCUS2606</name>
</gene>
<dbReference type="OrthoDB" id="66599at2759"/>
<dbReference type="InterPro" id="IPR052607">
    <property type="entry name" value="CEP104-like"/>
</dbReference>
<evidence type="ECO:0000259" key="1">
    <source>
        <dbReference type="Pfam" id="PF21038"/>
    </source>
</evidence>
<evidence type="ECO:0000313" key="3">
    <source>
        <dbReference type="Proteomes" id="UP000270094"/>
    </source>
</evidence>
<reference evidence="2 3" key="1">
    <citation type="submission" date="2018-11" db="EMBL/GenBank/DDBJ databases">
        <authorList>
            <consortium name="Pathogen Informatics"/>
        </authorList>
    </citation>
    <scope>NUCLEOTIDE SEQUENCE [LARGE SCALE GENOMIC DNA]</scope>
</reference>
<sequence>EEYPIDIVLGLEKVSNIYKVIIEVDEHFTPSKIEVCVGLGDDTLERNYKNARMAEFNEPIQMEFGASQRIANRMELRNAFNGSPGQYMWIMVYEPDDISSNRYKKVGIKKVTILGYPLSKDEVVALNSKFRNKEDGRAKCTVCL</sequence>
<dbReference type="Proteomes" id="UP000270094">
    <property type="component" value="Unassembled WGS sequence"/>
</dbReference>
<feature type="domain" description="Centrosomal protein CEP104 N-terminal" evidence="1">
    <location>
        <begin position="2"/>
        <end position="115"/>
    </location>
</feature>
<dbReference type="GO" id="GO:0005929">
    <property type="term" value="C:cilium"/>
    <property type="evidence" value="ECO:0007669"/>
    <property type="project" value="TreeGrafter"/>
</dbReference>
<dbReference type="PANTHER" id="PTHR13371:SF0">
    <property type="entry name" value="CENTROSOMAL PROTEIN OF 104 KDA"/>
    <property type="match status" value="1"/>
</dbReference>
<dbReference type="PANTHER" id="PTHR13371">
    <property type="entry name" value="GLYCINE-, GLUTAMATE-, THIENYLCYCLOHEXYLPIPERIDINE-BINDING PROTEIN"/>
    <property type="match status" value="1"/>
</dbReference>
<feature type="non-terminal residue" evidence="2">
    <location>
        <position position="1"/>
    </location>
</feature>
<proteinExistence type="predicted"/>
<dbReference type="Pfam" id="PF21038">
    <property type="entry name" value="CEP104_N"/>
    <property type="match status" value="1"/>
</dbReference>
<dbReference type="InterPro" id="IPR048739">
    <property type="entry name" value="CEP104_N"/>
</dbReference>
<name>A0A3P7KHE4_STRVU</name>
<dbReference type="AlphaFoldDB" id="A0A3P7KHE4"/>
<accession>A0A3P7KHE4</accession>
<keyword evidence="3" id="KW-1185">Reference proteome</keyword>